<reference evidence="2" key="1">
    <citation type="submission" date="2020-02" db="EMBL/GenBank/DDBJ databases">
        <authorList>
            <person name="Zheng R.K."/>
            <person name="Sun C.M."/>
        </authorList>
    </citation>
    <scope>NUCLEOTIDE SEQUENCE [LARGE SCALE GENOMIC DNA]</scope>
    <source>
        <strain evidence="2">Rifampicinis</strain>
    </source>
</reference>
<organism evidence="2 3">
    <name type="scientific">Phototrophicus methaneseepsis</name>
    <dbReference type="NCBI Taxonomy" id="2710758"/>
    <lineage>
        <taxon>Bacteria</taxon>
        <taxon>Bacillati</taxon>
        <taxon>Chloroflexota</taxon>
        <taxon>Candidatus Thermofontia</taxon>
        <taxon>Phototrophicales</taxon>
        <taxon>Phototrophicaceae</taxon>
        <taxon>Phototrophicus</taxon>
    </lineage>
</organism>
<dbReference type="Pfam" id="PF01507">
    <property type="entry name" value="PAPS_reduct"/>
    <property type="match status" value="1"/>
</dbReference>
<dbReference type="Proteomes" id="UP000594468">
    <property type="component" value="Chromosome"/>
</dbReference>
<protein>
    <submittedName>
        <fullName evidence="2">Phosphoadenosine phosphosulfate reductase family protein</fullName>
    </submittedName>
</protein>
<sequence length="288" mass="33327">MSHQLKLFELEAEADTRDALSLLRNGATLVLSVSGGKDSDAMSHHLLEMREREGWTGDAVMLHADLGERVEWHQTPEYVRDLAKRKSVELHVVHWTHGDLIDRIWQRYYKDPSRPCWPSAKIRFCTSDMKRSPISRWIRNTFPTGNLICSMGIRALESNARSKKATFKTRQDCTAPTKGRFVYDWLPIHNWTERDVWDCIRKHGDIAHPAYRLEQPNQRLSCALCVLASLNDLINGAIHNPDTYREYCRIEAVTGYSFRKDFWLSDIQPSLLPQETLDAVQAHQRKTA</sequence>
<dbReference type="EMBL" id="CP062983">
    <property type="protein sequence ID" value="QPC83073.1"/>
    <property type="molecule type" value="Genomic_DNA"/>
</dbReference>
<accession>A0A7S8E9V2</accession>
<dbReference type="InterPro" id="IPR002500">
    <property type="entry name" value="PAPS_reduct_dom"/>
</dbReference>
<dbReference type="RefSeq" id="WP_195171142.1">
    <property type="nucleotide sequence ID" value="NZ_CP062983.1"/>
</dbReference>
<dbReference type="InterPro" id="IPR050128">
    <property type="entry name" value="Sulfate_adenylyltrnsfr_sub2"/>
</dbReference>
<dbReference type="AlphaFoldDB" id="A0A7S8E9V2"/>
<evidence type="ECO:0000259" key="1">
    <source>
        <dbReference type="Pfam" id="PF01507"/>
    </source>
</evidence>
<dbReference type="KEGG" id="pmet:G4Y79_01470"/>
<dbReference type="GO" id="GO:0003824">
    <property type="term" value="F:catalytic activity"/>
    <property type="evidence" value="ECO:0007669"/>
    <property type="project" value="InterPro"/>
</dbReference>
<dbReference type="PANTHER" id="PTHR43196:SF2">
    <property type="entry name" value="PHOSPHOADENOSINE PHOSPHOSULFATE REDUCTASE"/>
    <property type="match status" value="1"/>
</dbReference>
<evidence type="ECO:0000313" key="2">
    <source>
        <dbReference type="EMBL" id="QPC83073.1"/>
    </source>
</evidence>
<gene>
    <name evidence="2" type="ORF">G4Y79_01470</name>
</gene>
<dbReference type="SUPFAM" id="SSF52402">
    <property type="entry name" value="Adenine nucleotide alpha hydrolases-like"/>
    <property type="match status" value="1"/>
</dbReference>
<keyword evidence="3" id="KW-1185">Reference proteome</keyword>
<name>A0A7S8E9V2_9CHLR</name>
<proteinExistence type="predicted"/>
<feature type="domain" description="Phosphoadenosine phosphosulphate reductase" evidence="1">
    <location>
        <begin position="29"/>
        <end position="212"/>
    </location>
</feature>
<dbReference type="Gene3D" id="3.40.50.620">
    <property type="entry name" value="HUPs"/>
    <property type="match status" value="1"/>
</dbReference>
<evidence type="ECO:0000313" key="3">
    <source>
        <dbReference type="Proteomes" id="UP000594468"/>
    </source>
</evidence>
<dbReference type="PANTHER" id="PTHR43196">
    <property type="entry name" value="SULFATE ADENYLYLTRANSFERASE SUBUNIT 2"/>
    <property type="match status" value="1"/>
</dbReference>
<dbReference type="InterPro" id="IPR014729">
    <property type="entry name" value="Rossmann-like_a/b/a_fold"/>
</dbReference>